<reference evidence="2 3" key="1">
    <citation type="journal article" date="2017" name="Antonie Van Leeuwenhoek">
        <title>Rhizobium rhizosphaerae sp. nov., a novel species isolated from rice rhizosphere.</title>
        <authorList>
            <person name="Zhao J.J."/>
            <person name="Zhang J."/>
            <person name="Zhang R.J."/>
            <person name="Zhang C.W."/>
            <person name="Yin H.Q."/>
            <person name="Zhang X.X."/>
        </authorList>
    </citation>
    <scope>NUCLEOTIDE SEQUENCE [LARGE SCALE GENOMIC DNA]</scope>
    <source>
        <strain evidence="2 3">E3</strain>
    </source>
</reference>
<comment type="caution">
    <text evidence="2">The sequence shown here is derived from an EMBL/GenBank/DDBJ whole genome shotgun (WGS) entry which is preliminary data.</text>
</comment>
<accession>K6YBU4</accession>
<evidence type="ECO:0000256" key="1">
    <source>
        <dbReference type="SAM" id="MobiDB-lite"/>
    </source>
</evidence>
<keyword evidence="3" id="KW-1185">Reference proteome</keyword>
<protein>
    <submittedName>
        <fullName evidence="2">Uncharacterized protein</fullName>
    </submittedName>
</protein>
<feature type="compositionally biased region" description="Basic and acidic residues" evidence="1">
    <location>
        <begin position="95"/>
        <end position="105"/>
    </location>
</feature>
<dbReference type="eggNOG" id="ENOG502ZPCR">
    <property type="taxonomic scope" value="Bacteria"/>
</dbReference>
<sequence length="105" mass="12137">MTSDLIFSVLPREGKVAIEKEELKVKKIEKEAKLRALNEEESDLSAEERDAREKYHKKSSSDNAEKEKKEKADNKAKQQSKEKEPVDPELPSVDEQGRKHLDIYI</sequence>
<evidence type="ECO:0000313" key="2">
    <source>
        <dbReference type="EMBL" id="GAC14118.1"/>
    </source>
</evidence>
<dbReference type="RefSeq" id="WP_008843934.1">
    <property type="nucleotide sequence ID" value="NZ_BAEN01000035.1"/>
</dbReference>
<feature type="compositionally biased region" description="Basic and acidic residues" evidence="1">
    <location>
        <begin position="29"/>
        <end position="38"/>
    </location>
</feature>
<dbReference type="Proteomes" id="UP000006334">
    <property type="component" value="Unassembled WGS sequence"/>
</dbReference>
<dbReference type="EMBL" id="BAEN01000035">
    <property type="protein sequence ID" value="GAC14118.1"/>
    <property type="molecule type" value="Genomic_DNA"/>
</dbReference>
<proteinExistence type="predicted"/>
<name>K6YBU4_9ALTE</name>
<organism evidence="2 3">
    <name type="scientific">Aliiglaciecola lipolytica E3</name>
    <dbReference type="NCBI Taxonomy" id="1127673"/>
    <lineage>
        <taxon>Bacteria</taxon>
        <taxon>Pseudomonadati</taxon>
        <taxon>Pseudomonadota</taxon>
        <taxon>Gammaproteobacteria</taxon>
        <taxon>Alteromonadales</taxon>
        <taxon>Alteromonadaceae</taxon>
        <taxon>Aliiglaciecola</taxon>
    </lineage>
</organism>
<feature type="region of interest" description="Disordered" evidence="1">
    <location>
        <begin position="29"/>
        <end position="105"/>
    </location>
</feature>
<dbReference type="AlphaFoldDB" id="K6YBU4"/>
<gene>
    <name evidence="2" type="ORF">GLIP_1483</name>
</gene>
<feature type="compositionally biased region" description="Basic and acidic residues" evidence="1">
    <location>
        <begin position="46"/>
        <end position="86"/>
    </location>
</feature>
<evidence type="ECO:0000313" key="3">
    <source>
        <dbReference type="Proteomes" id="UP000006334"/>
    </source>
</evidence>